<sequence>MAPTRCCGKDHCRSHVDSYMMYRDKTLFNKMTPVQKNVVYHGIVCDCNDEETHELMKKRLAKKKEKYGKTLAKLNINAECVANPKTASEKCFCEPDSVSIYCEMLQIR</sequence>
<evidence type="ECO:0000313" key="1">
    <source>
        <dbReference type="EMBL" id="GMT20759.1"/>
    </source>
</evidence>
<accession>A0AAV5VQY6</accession>
<reference evidence="1" key="1">
    <citation type="submission" date="2023-10" db="EMBL/GenBank/DDBJ databases">
        <title>Genome assembly of Pristionchus species.</title>
        <authorList>
            <person name="Yoshida K."/>
            <person name="Sommer R.J."/>
        </authorList>
    </citation>
    <scope>NUCLEOTIDE SEQUENCE</scope>
    <source>
        <strain evidence="1">RS5133</strain>
    </source>
</reference>
<evidence type="ECO:0000313" key="2">
    <source>
        <dbReference type="Proteomes" id="UP001432322"/>
    </source>
</evidence>
<feature type="non-terminal residue" evidence="1">
    <location>
        <position position="108"/>
    </location>
</feature>
<organism evidence="1 2">
    <name type="scientific">Pristionchus fissidentatus</name>
    <dbReference type="NCBI Taxonomy" id="1538716"/>
    <lineage>
        <taxon>Eukaryota</taxon>
        <taxon>Metazoa</taxon>
        <taxon>Ecdysozoa</taxon>
        <taxon>Nematoda</taxon>
        <taxon>Chromadorea</taxon>
        <taxon>Rhabditida</taxon>
        <taxon>Rhabditina</taxon>
        <taxon>Diplogasteromorpha</taxon>
        <taxon>Diplogasteroidea</taxon>
        <taxon>Neodiplogasteridae</taxon>
        <taxon>Pristionchus</taxon>
    </lineage>
</organism>
<dbReference type="Proteomes" id="UP001432322">
    <property type="component" value="Unassembled WGS sequence"/>
</dbReference>
<dbReference type="AlphaFoldDB" id="A0AAV5VQY6"/>
<protein>
    <submittedName>
        <fullName evidence="1">Uncharacterized protein</fullName>
    </submittedName>
</protein>
<dbReference type="EMBL" id="BTSY01000003">
    <property type="protein sequence ID" value="GMT20759.1"/>
    <property type="molecule type" value="Genomic_DNA"/>
</dbReference>
<proteinExistence type="predicted"/>
<gene>
    <name evidence="1" type="ORF">PFISCL1PPCAC_12056</name>
</gene>
<comment type="caution">
    <text evidence="1">The sequence shown here is derived from an EMBL/GenBank/DDBJ whole genome shotgun (WGS) entry which is preliminary data.</text>
</comment>
<name>A0AAV5VQY6_9BILA</name>
<keyword evidence="2" id="KW-1185">Reference proteome</keyword>